<feature type="compositionally biased region" description="Low complexity" evidence="2">
    <location>
        <begin position="115"/>
        <end position="132"/>
    </location>
</feature>
<evidence type="ECO:0000313" key="4">
    <source>
        <dbReference type="Proteomes" id="UP000224634"/>
    </source>
</evidence>
<feature type="compositionally biased region" description="Basic and acidic residues" evidence="2">
    <location>
        <begin position="359"/>
        <end position="371"/>
    </location>
</feature>
<dbReference type="InterPro" id="IPR005061">
    <property type="entry name" value="Ist1"/>
</dbReference>
<comment type="caution">
    <text evidence="3">The sequence shown here is derived from an EMBL/GenBank/DDBJ whole genome shotgun (WGS) entry which is preliminary data.</text>
</comment>
<evidence type="ECO:0008006" key="5">
    <source>
        <dbReference type="Google" id="ProtNLM"/>
    </source>
</evidence>
<feature type="region of interest" description="Disordered" evidence="2">
    <location>
        <begin position="279"/>
        <end position="393"/>
    </location>
</feature>
<accession>A0A2B7XQV4</accession>
<name>A0A2B7XQV4_POLH7</name>
<dbReference type="PANTHER" id="PTHR12161">
    <property type="entry name" value="IST1 FAMILY MEMBER"/>
    <property type="match status" value="1"/>
</dbReference>
<evidence type="ECO:0000256" key="1">
    <source>
        <dbReference type="ARBA" id="ARBA00005536"/>
    </source>
</evidence>
<dbReference type="Proteomes" id="UP000224634">
    <property type="component" value="Unassembled WGS sequence"/>
</dbReference>
<dbReference type="InterPro" id="IPR042277">
    <property type="entry name" value="IST1-like"/>
</dbReference>
<dbReference type="GO" id="GO:0015031">
    <property type="term" value="P:protein transport"/>
    <property type="evidence" value="ECO:0007669"/>
    <property type="project" value="InterPro"/>
</dbReference>
<evidence type="ECO:0000256" key="2">
    <source>
        <dbReference type="SAM" id="MobiDB-lite"/>
    </source>
</evidence>
<keyword evidence="4" id="KW-1185">Reference proteome</keyword>
<comment type="similarity">
    <text evidence="1">Belongs to the IST1 family.</text>
</comment>
<protein>
    <recommendedName>
        <fullName evidence="5">DUF292 domain-containing protein</fullName>
    </recommendedName>
</protein>
<dbReference type="Gene3D" id="1.20.1260.60">
    <property type="entry name" value="Vacuolar protein sorting-associated protein Ist1"/>
    <property type="match status" value="1"/>
</dbReference>
<proteinExistence type="inferred from homology"/>
<dbReference type="EMBL" id="PDNA01000138">
    <property type="protein sequence ID" value="PGH11022.1"/>
    <property type="molecule type" value="Genomic_DNA"/>
</dbReference>
<feature type="compositionally biased region" description="Acidic residues" evidence="2">
    <location>
        <begin position="282"/>
        <end position="295"/>
    </location>
</feature>
<feature type="region of interest" description="Disordered" evidence="2">
    <location>
        <begin position="95"/>
        <end position="133"/>
    </location>
</feature>
<feature type="region of interest" description="Disordered" evidence="2">
    <location>
        <begin position="154"/>
        <end position="188"/>
    </location>
</feature>
<sequence>MNKKQTELIFALRALIYRLRQLKKERRGYSKGKHRELAKLLKEGREDLARIKTEDVIGNDNFIAALEIIELYCEQLHVRANILDHLAFGERRNSVLKRGGGKRPGSRSRGERRASAGAGVGVTATSASTSTNGSGGWGAGLWKALGFSMAEMKAPNAGGEEQQQQSTPQDKNLPHSPPEEAEAEEEDERDIYIDPELDLAAAVIFYSYTRIPRDIPGLLELRAKLIHRWGNDFAIKAQDGDESIVKLPEELVDRLQIRKAPEVLVERYLKEIARSHGLAWGQEDDDEGRDEGDHGEEEKEERPPEYSASGPKGTASGGVGKVDELLELRKSAPPPNSTIAAREENDISPPRTTSPGISDVRKGPGPSEEKTGGGGGGIPEVDELARRFAALKR</sequence>
<gene>
    <name evidence="3" type="ORF">AJ80_07298</name>
</gene>
<dbReference type="OrthoDB" id="29853at2759"/>
<reference evidence="3 4" key="1">
    <citation type="submission" date="2017-10" db="EMBL/GenBank/DDBJ databases">
        <title>Comparative genomics in systemic dimorphic fungi from Ajellomycetaceae.</title>
        <authorList>
            <person name="Munoz J.F."/>
            <person name="Mcewen J.G."/>
            <person name="Clay O.K."/>
            <person name="Cuomo C.A."/>
        </authorList>
    </citation>
    <scope>NUCLEOTIDE SEQUENCE [LARGE SCALE GENOMIC DNA]</scope>
    <source>
        <strain evidence="3 4">UAMH7299</strain>
    </source>
</reference>
<organism evidence="3 4">
    <name type="scientific">Polytolypa hystricis (strain UAMH7299)</name>
    <dbReference type="NCBI Taxonomy" id="1447883"/>
    <lineage>
        <taxon>Eukaryota</taxon>
        <taxon>Fungi</taxon>
        <taxon>Dikarya</taxon>
        <taxon>Ascomycota</taxon>
        <taxon>Pezizomycotina</taxon>
        <taxon>Eurotiomycetes</taxon>
        <taxon>Eurotiomycetidae</taxon>
        <taxon>Onygenales</taxon>
        <taxon>Onygenales incertae sedis</taxon>
        <taxon>Polytolypa</taxon>
    </lineage>
</organism>
<feature type="compositionally biased region" description="Polar residues" evidence="2">
    <location>
        <begin position="161"/>
        <end position="170"/>
    </location>
</feature>
<dbReference type="STRING" id="1447883.A0A2B7XQV4"/>
<feature type="compositionally biased region" description="Acidic residues" evidence="2">
    <location>
        <begin position="179"/>
        <end position="188"/>
    </location>
</feature>
<dbReference type="AlphaFoldDB" id="A0A2B7XQV4"/>
<feature type="compositionally biased region" description="Basic and acidic residues" evidence="2">
    <location>
        <begin position="321"/>
        <end position="330"/>
    </location>
</feature>
<dbReference type="Pfam" id="PF03398">
    <property type="entry name" value="Ist1"/>
    <property type="match status" value="2"/>
</dbReference>
<evidence type="ECO:0000313" key="3">
    <source>
        <dbReference type="EMBL" id="PGH11022.1"/>
    </source>
</evidence>
<dbReference type="PANTHER" id="PTHR12161:SF5">
    <property type="entry name" value="IST1 HOMOLOG"/>
    <property type="match status" value="1"/>
</dbReference>